<dbReference type="RefSeq" id="WP_255911530.1">
    <property type="nucleotide sequence ID" value="NZ_JANFQO010000003.1"/>
</dbReference>
<name>A0ABT1QMY8_9GAMM</name>
<reference evidence="1" key="1">
    <citation type="submission" date="2022-07" db="EMBL/GenBank/DDBJ databases">
        <title>Tahibacter sp., a new gammaproteobacterium isolated from the silt sample collected at pig farm.</title>
        <authorList>
            <person name="Chen H."/>
        </authorList>
    </citation>
    <scope>NUCLEOTIDE SEQUENCE</scope>
    <source>
        <strain evidence="1">P2K</strain>
    </source>
</reference>
<proteinExistence type="predicted"/>
<organism evidence="1 2">
    <name type="scientific">Tahibacter harae</name>
    <dbReference type="NCBI Taxonomy" id="2963937"/>
    <lineage>
        <taxon>Bacteria</taxon>
        <taxon>Pseudomonadati</taxon>
        <taxon>Pseudomonadota</taxon>
        <taxon>Gammaproteobacteria</taxon>
        <taxon>Lysobacterales</taxon>
        <taxon>Rhodanobacteraceae</taxon>
        <taxon>Tahibacter</taxon>
    </lineage>
</organism>
<accession>A0ABT1QMY8</accession>
<sequence length="222" mass="24195">MNVSFPPQSERIRAYLDDQLDEDELEHFELELFSDPQLLDAVESERLLRQGLRDLDAELRERVQRLGPPPAVAAAAARRPPLPLLPMAAALLLGLIPAGLLWLHGNPAASVGNVHQAQLGQLRGAAVRLQLPPQADNLLLLIPQLAREGVDNYRVEIQGPGALRLERDKLVPGLDGQLSFSVPAAQLLAGDYSGRIIARRRDGGSETVGELNFQLEKLAAAR</sequence>
<protein>
    <recommendedName>
        <fullName evidence="3">Anti-sigma-K factor RskA</fullName>
    </recommendedName>
</protein>
<evidence type="ECO:0000313" key="1">
    <source>
        <dbReference type="EMBL" id="MCQ4163873.1"/>
    </source>
</evidence>
<evidence type="ECO:0008006" key="3">
    <source>
        <dbReference type="Google" id="ProtNLM"/>
    </source>
</evidence>
<dbReference type="Proteomes" id="UP001165498">
    <property type="component" value="Unassembled WGS sequence"/>
</dbReference>
<keyword evidence="2" id="KW-1185">Reference proteome</keyword>
<gene>
    <name evidence="1" type="ORF">NM961_04035</name>
</gene>
<dbReference type="EMBL" id="JANFQO010000003">
    <property type="protein sequence ID" value="MCQ4163873.1"/>
    <property type="molecule type" value="Genomic_DNA"/>
</dbReference>
<comment type="caution">
    <text evidence="1">The sequence shown here is derived from an EMBL/GenBank/DDBJ whole genome shotgun (WGS) entry which is preliminary data.</text>
</comment>
<evidence type="ECO:0000313" key="2">
    <source>
        <dbReference type="Proteomes" id="UP001165498"/>
    </source>
</evidence>